<evidence type="ECO:0000313" key="9">
    <source>
        <dbReference type="EMBL" id="GAN45324.1"/>
    </source>
</evidence>
<name>A0A0K8QKU2_9GAMM</name>
<evidence type="ECO:0000256" key="2">
    <source>
        <dbReference type="ARBA" id="ARBA00022692"/>
    </source>
</evidence>
<dbReference type="SUPFAM" id="SSF52096">
    <property type="entry name" value="ClpP/crotonase"/>
    <property type="match status" value="1"/>
</dbReference>
<evidence type="ECO:0000256" key="7">
    <source>
        <dbReference type="SAM" id="SignalP"/>
    </source>
</evidence>
<keyword evidence="4 6" id="KW-0472">Membrane</keyword>
<keyword evidence="11" id="KW-1185">Reference proteome</keyword>
<dbReference type="AlphaFoldDB" id="A0A0K8QKU2"/>
<dbReference type="InterPro" id="IPR012340">
    <property type="entry name" value="NA-bd_OB-fold"/>
</dbReference>
<dbReference type="InterPro" id="IPR056738">
    <property type="entry name" value="NfeD1b_N"/>
</dbReference>
<dbReference type="InterPro" id="IPR002645">
    <property type="entry name" value="STAS_dom"/>
</dbReference>
<dbReference type="GO" id="GO:0008233">
    <property type="term" value="F:peptidase activity"/>
    <property type="evidence" value="ECO:0007669"/>
    <property type="project" value="UniProtKB-KW"/>
</dbReference>
<evidence type="ECO:0000313" key="11">
    <source>
        <dbReference type="Proteomes" id="UP000253740"/>
    </source>
</evidence>
<dbReference type="InterPro" id="IPR002810">
    <property type="entry name" value="NfeD-like_C"/>
</dbReference>
<keyword evidence="7" id="KW-0732">Signal</keyword>
<feature type="chain" id="PRO_5007414990" evidence="7">
    <location>
        <begin position="22"/>
        <end position="456"/>
    </location>
</feature>
<evidence type="ECO:0000256" key="1">
    <source>
        <dbReference type="ARBA" id="ARBA00004141"/>
    </source>
</evidence>
<dbReference type="OrthoDB" id="5289056at2"/>
<dbReference type="PANTHER" id="PTHR33507:SF4">
    <property type="entry name" value="NODULATION COMPETITIVENESS PROTEIN NFED"/>
    <property type="match status" value="1"/>
</dbReference>
<dbReference type="InterPro" id="IPR052165">
    <property type="entry name" value="Membrane_assoc_protease"/>
</dbReference>
<feature type="transmembrane region" description="Helical" evidence="6">
    <location>
        <begin position="329"/>
        <end position="347"/>
    </location>
</feature>
<feature type="transmembrane region" description="Helical" evidence="6">
    <location>
        <begin position="305"/>
        <end position="322"/>
    </location>
</feature>
<protein>
    <submittedName>
        <fullName evidence="9">Serine protease</fullName>
    </submittedName>
</protein>
<evidence type="ECO:0000259" key="8">
    <source>
        <dbReference type="PROSITE" id="PS50801"/>
    </source>
</evidence>
<reference evidence="10" key="2">
    <citation type="submission" date="2015-08" db="EMBL/GenBank/DDBJ databases">
        <title>Complete DNA Sequence of Pseudomonas syringae pv. actinidiae, the Causal Agent of Kiwifruit Canker Disease.</title>
        <authorList>
            <person name="Rikkerink E.H.A."/>
            <person name="Fineran P.C."/>
        </authorList>
    </citation>
    <scope>NUCLEOTIDE SEQUENCE</scope>
    <source>
        <strain evidence="10">SkMP5</strain>
    </source>
</reference>
<feature type="transmembrane region" description="Helical" evidence="6">
    <location>
        <begin position="359"/>
        <end position="381"/>
    </location>
</feature>
<feature type="compositionally biased region" description="Low complexity" evidence="5">
    <location>
        <begin position="145"/>
        <end position="157"/>
    </location>
</feature>
<dbReference type="Gene3D" id="3.90.226.10">
    <property type="entry name" value="2-enoyl-CoA Hydratase, Chain A, domain 1"/>
    <property type="match status" value="1"/>
</dbReference>
<evidence type="ECO:0000256" key="5">
    <source>
        <dbReference type="SAM" id="MobiDB-lite"/>
    </source>
</evidence>
<evidence type="ECO:0000256" key="6">
    <source>
        <dbReference type="SAM" id="Phobius"/>
    </source>
</evidence>
<proteinExistence type="predicted"/>
<evidence type="ECO:0000256" key="3">
    <source>
        <dbReference type="ARBA" id="ARBA00022989"/>
    </source>
</evidence>
<feature type="domain" description="STAS" evidence="8">
    <location>
        <begin position="17"/>
        <end position="72"/>
    </location>
</feature>
<evidence type="ECO:0000313" key="10">
    <source>
        <dbReference type="EMBL" id="GAP65102.1"/>
    </source>
</evidence>
<keyword evidence="9" id="KW-0645">Protease</keyword>
<dbReference type="EMBL" id="DF970150">
    <property type="protein sequence ID" value="GAP65102.1"/>
    <property type="molecule type" value="Genomic_DNA"/>
</dbReference>
<dbReference type="PANTHER" id="PTHR33507">
    <property type="entry name" value="INNER MEMBRANE PROTEIN YBBJ"/>
    <property type="match status" value="1"/>
</dbReference>
<gene>
    <name evidence="9" type="ORF">MBSD_1870</name>
    <name evidence="10" type="ORF">MBSD_n0391</name>
</gene>
<feature type="region of interest" description="Disordered" evidence="5">
    <location>
        <begin position="131"/>
        <end position="157"/>
    </location>
</feature>
<dbReference type="Proteomes" id="UP000253740">
    <property type="component" value="Unassembled WGS sequence"/>
</dbReference>
<dbReference type="Gene3D" id="2.40.50.140">
    <property type="entry name" value="Nucleic acid-binding proteins"/>
    <property type="match status" value="1"/>
</dbReference>
<keyword evidence="2 6" id="KW-0812">Transmembrane</keyword>
<feature type="transmembrane region" description="Helical" evidence="6">
    <location>
        <begin position="282"/>
        <end position="299"/>
    </location>
</feature>
<organism evidence="10">
    <name type="scientific">Mizugakiibacter sediminis</name>
    <dbReference type="NCBI Taxonomy" id="1475481"/>
    <lineage>
        <taxon>Bacteria</taxon>
        <taxon>Pseudomonadati</taxon>
        <taxon>Pseudomonadota</taxon>
        <taxon>Gammaproteobacteria</taxon>
        <taxon>Lysobacterales</taxon>
        <taxon>Rhodanobacteraceae</taxon>
        <taxon>Mizugakiibacter</taxon>
    </lineage>
</organism>
<dbReference type="STRING" id="1475481.GCA_000953855_00397"/>
<accession>A0A0K8QKU2</accession>
<dbReference type="HOGENOM" id="CLU_024619_1_0_6"/>
<dbReference type="FunFam" id="3.90.226.10:FF:000089">
    <property type="entry name" value="Membrane-bound serine protease"/>
    <property type="match status" value="1"/>
</dbReference>
<feature type="transmembrane region" description="Helical" evidence="6">
    <location>
        <begin position="256"/>
        <end position="275"/>
    </location>
</feature>
<dbReference type="CDD" id="cd07020">
    <property type="entry name" value="Clp_protease_NfeD_1"/>
    <property type="match status" value="1"/>
</dbReference>
<dbReference type="GO" id="GO:0016020">
    <property type="term" value="C:membrane"/>
    <property type="evidence" value="ECO:0007669"/>
    <property type="project" value="UniProtKB-SubCell"/>
</dbReference>
<dbReference type="Pfam" id="PF01957">
    <property type="entry name" value="NfeD"/>
    <property type="match status" value="1"/>
</dbReference>
<evidence type="ECO:0000256" key="4">
    <source>
        <dbReference type="ARBA" id="ARBA00023136"/>
    </source>
</evidence>
<keyword evidence="3 6" id="KW-1133">Transmembrane helix</keyword>
<dbReference type="InterPro" id="IPR029045">
    <property type="entry name" value="ClpP/crotonase-like_dom_sf"/>
</dbReference>
<comment type="subcellular location">
    <subcellularLocation>
        <location evidence="1">Membrane</location>
        <topology evidence="1">Multi-pass membrane protein</topology>
    </subcellularLocation>
</comment>
<dbReference type="SUPFAM" id="SSF141322">
    <property type="entry name" value="NfeD domain-like"/>
    <property type="match status" value="1"/>
</dbReference>
<feature type="signal peptide" evidence="7">
    <location>
        <begin position="1"/>
        <end position="21"/>
    </location>
</feature>
<dbReference type="Pfam" id="PF24961">
    <property type="entry name" value="NfeD_membrane"/>
    <property type="match status" value="1"/>
</dbReference>
<dbReference type="Pfam" id="PF25145">
    <property type="entry name" value="NfeD1b_N"/>
    <property type="match status" value="1"/>
</dbReference>
<sequence length="456" mass="46781">MGRILLALAALLGTLPWTSAAARAGGVLLLRVDGPISPASADYVRRGLDEAAETNAAAVVLELDTPGGLDAAMRRIIKAILASPVPVIGYVAPSGSRAASAGTYILYACHVAAMAPATNLGAATPVSLFGGGPRPGEDAGKPAKPSSAGAEAATPADAESRKVLNDAVAYIRALALQRGRNADWAEQAVRGAASLPAEEALRLHVIDFVAADLAALLDRVDGRRVQTAAGERVLHTRGVTPVERAPDWRTRFLDVIANPSVAYILLLVGIYGLLLEGYNPGAVLPGVVGAIALLLALYALQLLPVNFAGLGLIALGVLLIVAETFVPAYGSLGIGGVVAFVIGSVVLMDTGVPGYGIPLHLLVGVSLAAALVVAGIGWLALRTRRRPVVSGREQMVGSVGEAVEAFAERGLVHVHGERWQALTDAPLQAGQAVRVLGIEGLTLRVTPLERTPEGGA</sequence>
<keyword evidence="9" id="KW-0378">Hydrolase</keyword>
<dbReference type="InterPro" id="IPR056739">
    <property type="entry name" value="NfeD_membrane"/>
</dbReference>
<dbReference type="EMBL" id="DF952380">
    <property type="protein sequence ID" value="GAN45324.1"/>
    <property type="molecule type" value="Genomic_DNA"/>
</dbReference>
<dbReference type="RefSeq" id="WP_062534584.1">
    <property type="nucleotide sequence ID" value="NZ_DF970150.1"/>
</dbReference>
<reference evidence="9" key="1">
    <citation type="submission" date="2015-03" db="EMBL/GenBank/DDBJ databases">
        <title>Draft genome sequence of Mizugakiibacter sediminis skMP5.</title>
        <authorList>
            <person name="Watanabe T."/>
            <person name="Kojima H."/>
            <person name="Fukui M."/>
        </authorList>
    </citation>
    <scope>NUCLEOTIDE SEQUENCE</scope>
    <source>
        <strain evidence="9">SkMP5</strain>
    </source>
</reference>
<dbReference type="PROSITE" id="PS50801">
    <property type="entry name" value="STAS"/>
    <property type="match status" value="1"/>
</dbReference>
<dbReference type="GO" id="GO:0006508">
    <property type="term" value="P:proteolysis"/>
    <property type="evidence" value="ECO:0007669"/>
    <property type="project" value="UniProtKB-KW"/>
</dbReference>